<dbReference type="InterPro" id="IPR001480">
    <property type="entry name" value="Bulb-type_lectin_dom"/>
</dbReference>
<dbReference type="KEGG" id="rry:C1O28_04610"/>
<comment type="caution">
    <text evidence="4">The sequence shown here is derived from an EMBL/GenBank/DDBJ whole genome shotgun (WGS) entry which is preliminary data.</text>
</comment>
<dbReference type="InterPro" id="IPR001763">
    <property type="entry name" value="Rhodanese-like_dom"/>
</dbReference>
<evidence type="ECO:0008006" key="8">
    <source>
        <dbReference type="Google" id="ProtNLM"/>
    </source>
</evidence>
<evidence type="ECO:0000313" key="7">
    <source>
        <dbReference type="Proteomes" id="UP000239698"/>
    </source>
</evidence>
<dbReference type="InterPro" id="IPR036426">
    <property type="entry name" value="Bulb-type_lectin_dom_sf"/>
</dbReference>
<dbReference type="SUPFAM" id="SSF51110">
    <property type="entry name" value="alpha-D-mannose-specific plant lectins"/>
    <property type="match status" value="1"/>
</dbReference>
<dbReference type="AlphaFoldDB" id="A0ABD6W9R3"/>
<feature type="domain" description="Bulb-type lectin" evidence="3">
    <location>
        <begin position="1"/>
        <end position="53"/>
    </location>
</feature>
<dbReference type="Proteomes" id="UP000239698">
    <property type="component" value="Unassembled WGS sequence"/>
</dbReference>
<sequence length="144" mass="14815">MQDDGNVVLSADSGAPVWSTGTHGSPGATLLLDGDGRPVVYRTDSSIAWSSRDTRPAVQDILVGGQALRSEQQLTSSDGRSRAELRARFEALGVSEDAPVGVYCGSGVSADALTLAGFAPALYPGSWSQWANTPGRPVATGPNA</sequence>
<gene>
    <name evidence="4" type="ORF">C5C04_05835</name>
    <name evidence="5" type="ORF">C5C40_05820</name>
</gene>
<evidence type="ECO:0000313" key="6">
    <source>
        <dbReference type="Proteomes" id="UP000237881"/>
    </source>
</evidence>
<protein>
    <recommendedName>
        <fullName evidence="8">Bulb-type lectin domain-containing protein</fullName>
    </recommendedName>
</protein>
<dbReference type="EMBL" id="PSUL01000009">
    <property type="protein sequence ID" value="PPF14755.1"/>
    <property type="molecule type" value="Genomic_DNA"/>
</dbReference>
<dbReference type="Gene3D" id="3.40.250.10">
    <property type="entry name" value="Rhodanese-like domain"/>
    <property type="match status" value="1"/>
</dbReference>
<accession>A0ABD6W9R3</accession>
<dbReference type="EMBL" id="PSVT01000008">
    <property type="protein sequence ID" value="PPH78114.1"/>
    <property type="molecule type" value="Genomic_DNA"/>
</dbReference>
<name>A0ABD6W9R3_RATRA</name>
<dbReference type="PROSITE" id="PS50927">
    <property type="entry name" value="BULB_LECTIN"/>
    <property type="match status" value="1"/>
</dbReference>
<evidence type="ECO:0000259" key="3">
    <source>
        <dbReference type="PROSITE" id="PS50927"/>
    </source>
</evidence>
<reference evidence="6 7" key="1">
    <citation type="submission" date="2018-02" db="EMBL/GenBank/DDBJ databases">
        <title>Bacteriophage NCPPB3778 and a type I-E CRISPR drive the evolution of the US Biological Select Agent, Rathayibacter toxicus.</title>
        <authorList>
            <person name="Davis E.W.II."/>
            <person name="Tabima J.F."/>
            <person name="Weisberg A.J."/>
            <person name="Lopes L.D."/>
            <person name="Wiseman M.S."/>
            <person name="Wiseman M.S."/>
            <person name="Pupko T."/>
            <person name="Belcher M.S."/>
            <person name="Sechler A.J."/>
            <person name="Tancos M.A."/>
            <person name="Schroeder B.K."/>
            <person name="Murray T.D."/>
            <person name="Luster D.G."/>
            <person name="Schneider W.L."/>
            <person name="Rogers E."/>
            <person name="Andreote F.D."/>
            <person name="Grunwald N.J."/>
            <person name="Putnam M.L."/>
            <person name="Chang J.H."/>
        </authorList>
    </citation>
    <scope>NUCLEOTIDE SEQUENCE [LARGE SCALE GENOMIC DNA]</scope>
    <source>
        <strain evidence="5 7">AY1D6</strain>
        <strain evidence="4 6">AY1I9</strain>
    </source>
</reference>
<evidence type="ECO:0000256" key="1">
    <source>
        <dbReference type="SAM" id="MobiDB-lite"/>
    </source>
</evidence>
<evidence type="ECO:0000259" key="2">
    <source>
        <dbReference type="PROSITE" id="PS50206"/>
    </source>
</evidence>
<dbReference type="PROSITE" id="PS50206">
    <property type="entry name" value="RHODANESE_3"/>
    <property type="match status" value="1"/>
</dbReference>
<evidence type="ECO:0000313" key="5">
    <source>
        <dbReference type="EMBL" id="PPH78114.1"/>
    </source>
</evidence>
<dbReference type="Proteomes" id="UP000237881">
    <property type="component" value="Unassembled WGS sequence"/>
</dbReference>
<keyword evidence="7" id="KW-1185">Reference proteome</keyword>
<feature type="domain" description="Rhodanese" evidence="2">
    <location>
        <begin position="80"/>
        <end position="139"/>
    </location>
</feature>
<organism evidence="4 6">
    <name type="scientific">Rathayibacter rathayi</name>
    <name type="common">Corynebacterium rathayi</name>
    <dbReference type="NCBI Taxonomy" id="33887"/>
    <lineage>
        <taxon>Bacteria</taxon>
        <taxon>Bacillati</taxon>
        <taxon>Actinomycetota</taxon>
        <taxon>Actinomycetes</taxon>
        <taxon>Micrococcales</taxon>
        <taxon>Microbacteriaceae</taxon>
        <taxon>Rathayibacter</taxon>
    </lineage>
</organism>
<dbReference type="Gene3D" id="2.90.10.10">
    <property type="entry name" value="Bulb-type lectin domain"/>
    <property type="match status" value="1"/>
</dbReference>
<proteinExistence type="predicted"/>
<dbReference type="SUPFAM" id="SSF52821">
    <property type="entry name" value="Rhodanese/Cell cycle control phosphatase"/>
    <property type="match status" value="1"/>
</dbReference>
<feature type="region of interest" description="Disordered" evidence="1">
    <location>
        <begin position="1"/>
        <end position="25"/>
    </location>
</feature>
<evidence type="ECO:0000313" key="4">
    <source>
        <dbReference type="EMBL" id="PPF14755.1"/>
    </source>
</evidence>
<dbReference type="InterPro" id="IPR036873">
    <property type="entry name" value="Rhodanese-like_dom_sf"/>
</dbReference>